<protein>
    <recommendedName>
        <fullName evidence="1">Enoyl reductase (ER) domain-containing protein</fullName>
    </recommendedName>
</protein>
<name>A0ABY6U338_BIOOC</name>
<dbReference type="InterPro" id="IPR011032">
    <property type="entry name" value="GroES-like_sf"/>
</dbReference>
<dbReference type="InterPro" id="IPR020843">
    <property type="entry name" value="ER"/>
</dbReference>
<organism evidence="2 3">
    <name type="scientific">Bionectria ochroleuca</name>
    <name type="common">Gliocladium roseum</name>
    <dbReference type="NCBI Taxonomy" id="29856"/>
    <lineage>
        <taxon>Eukaryota</taxon>
        <taxon>Fungi</taxon>
        <taxon>Dikarya</taxon>
        <taxon>Ascomycota</taxon>
        <taxon>Pezizomycotina</taxon>
        <taxon>Sordariomycetes</taxon>
        <taxon>Hypocreomycetidae</taxon>
        <taxon>Hypocreales</taxon>
        <taxon>Bionectriaceae</taxon>
        <taxon>Clonostachys</taxon>
    </lineage>
</organism>
<dbReference type="Gene3D" id="3.90.180.10">
    <property type="entry name" value="Medium-chain alcohol dehydrogenases, catalytic domain"/>
    <property type="match status" value="1"/>
</dbReference>
<comment type="caution">
    <text evidence="2">The sequence shown here is derived from an EMBL/GenBank/DDBJ whole genome shotgun (WGS) entry which is preliminary data.</text>
</comment>
<dbReference type="Gene3D" id="3.40.50.720">
    <property type="entry name" value="NAD(P)-binding Rossmann-like Domain"/>
    <property type="match status" value="1"/>
</dbReference>
<dbReference type="Pfam" id="PF13602">
    <property type="entry name" value="ADH_zinc_N_2"/>
    <property type="match status" value="1"/>
</dbReference>
<dbReference type="InterPro" id="IPR013154">
    <property type="entry name" value="ADH-like_N"/>
</dbReference>
<dbReference type="CDD" id="cd05289">
    <property type="entry name" value="MDR_like_2"/>
    <property type="match status" value="1"/>
</dbReference>
<proteinExistence type="predicted"/>
<dbReference type="SUPFAM" id="SSF51735">
    <property type="entry name" value="NAD(P)-binding Rossmann-fold domains"/>
    <property type="match status" value="1"/>
</dbReference>
<dbReference type="SUPFAM" id="SSF50129">
    <property type="entry name" value="GroES-like"/>
    <property type="match status" value="1"/>
</dbReference>
<evidence type="ECO:0000313" key="2">
    <source>
        <dbReference type="EMBL" id="VUC25485.1"/>
    </source>
</evidence>
<dbReference type="EMBL" id="CABFNS010000736">
    <property type="protein sequence ID" value="VUC25485.1"/>
    <property type="molecule type" value="Genomic_DNA"/>
</dbReference>
<dbReference type="Pfam" id="PF08240">
    <property type="entry name" value="ADH_N"/>
    <property type="match status" value="1"/>
</dbReference>
<evidence type="ECO:0000313" key="3">
    <source>
        <dbReference type="Proteomes" id="UP000766486"/>
    </source>
</evidence>
<reference evidence="2 3" key="1">
    <citation type="submission" date="2019-06" db="EMBL/GenBank/DDBJ databases">
        <authorList>
            <person name="Broberg M."/>
        </authorList>
    </citation>
    <scope>NUCLEOTIDE SEQUENCE [LARGE SCALE GENOMIC DNA]</scope>
</reference>
<evidence type="ECO:0000259" key="1">
    <source>
        <dbReference type="SMART" id="SM00829"/>
    </source>
</evidence>
<dbReference type="Proteomes" id="UP000766486">
    <property type="component" value="Unassembled WGS sequence"/>
</dbReference>
<keyword evidence="3" id="KW-1185">Reference proteome</keyword>
<dbReference type="InterPro" id="IPR036291">
    <property type="entry name" value="NAD(P)-bd_dom_sf"/>
</dbReference>
<sequence>MAEVPSTMRSLVAPKKGTPDVYEVRQVPTPKLRTSTQVLIRVHAAGINTGDVQLAGGQVGVIYTAEFPMSLGFEGAGVVVATGKDVSSLKVGDEVFGTSLDKPMFRDPPPGFASEYTVCEEHLLLKKPRGVDFETAASIPTLVTTAYLAISRGLRLSGEPNLEGKTVFVPGALSGTGSIMVQIAKNVFGASRIISTVSTPKISLVEQHLPGIVDQLIDYKIQSAKNEVPPASVDFAINTQWTTLDECIHVLKPQTGTLMSITGIPTKETTKELIGADSFPCWLGATLDAGQMYYEWKLWGTNIQFEMISGDPEKRDSLHRAGEMVSQGKVKPVVRVANLDDIEAVRENCSQVYTGKGGLGKFVVRIV</sequence>
<accession>A0ABY6U338</accession>
<feature type="domain" description="Enoyl reductase (ER)" evidence="1">
    <location>
        <begin position="17"/>
        <end position="364"/>
    </location>
</feature>
<dbReference type="SMART" id="SM00829">
    <property type="entry name" value="PKS_ER"/>
    <property type="match status" value="1"/>
</dbReference>
<dbReference type="PANTHER" id="PTHR11695">
    <property type="entry name" value="ALCOHOL DEHYDROGENASE RELATED"/>
    <property type="match status" value="1"/>
</dbReference>
<dbReference type="PANTHER" id="PTHR11695:SF294">
    <property type="entry name" value="RETICULON-4-INTERACTING PROTEIN 1, MITOCHONDRIAL"/>
    <property type="match status" value="1"/>
</dbReference>
<gene>
    <name evidence="2" type="ORF">CLO192961_LOCUS171446</name>
</gene>
<dbReference type="InterPro" id="IPR050700">
    <property type="entry name" value="YIM1/Zinc_Alcohol_DH_Fams"/>
</dbReference>